<dbReference type="PANTHER" id="PTHR38456:SF1">
    <property type="entry name" value="CYCLIC DI-AMP RECEPTOR A"/>
    <property type="match status" value="1"/>
</dbReference>
<sequence>MKLMVCVVQNRYRDAMEEGLKAEEYRMTELSSSGGFLRRGSTTFLIGIDEHDAEKLNDMMKKICLDYEVKRGKARGKSHRYISFMIDAENSLPFLRQQT</sequence>
<dbReference type="Pfam" id="PF06153">
    <property type="entry name" value="CdAMP_rec"/>
    <property type="match status" value="1"/>
</dbReference>
<dbReference type="Proteomes" id="UP000321816">
    <property type="component" value="Chromosome"/>
</dbReference>
<keyword evidence="2" id="KW-1185">Reference proteome</keyword>
<evidence type="ECO:0000313" key="2">
    <source>
        <dbReference type="Proteomes" id="UP000321816"/>
    </source>
</evidence>
<dbReference type="InterPro" id="IPR010375">
    <property type="entry name" value="CdAMP_rec"/>
</dbReference>
<dbReference type="PANTHER" id="PTHR38456">
    <property type="entry name" value="CYCLIC DI-AMP RECEPTOR A"/>
    <property type="match status" value="1"/>
</dbReference>
<dbReference type="RefSeq" id="WP_147804145.1">
    <property type="nucleotide sequence ID" value="NZ_CP144914.1"/>
</dbReference>
<dbReference type="AlphaFoldDB" id="A0A5C7FK75"/>
<organism evidence="1 2">
    <name type="scientific">Alkalicoccus halolimnae</name>
    <dbReference type="NCBI Taxonomy" id="1667239"/>
    <lineage>
        <taxon>Bacteria</taxon>
        <taxon>Bacillati</taxon>
        <taxon>Bacillota</taxon>
        <taxon>Bacilli</taxon>
        <taxon>Bacillales</taxon>
        <taxon>Bacillaceae</taxon>
        <taxon>Alkalicoccus</taxon>
    </lineage>
</organism>
<dbReference type="InterPro" id="IPR011322">
    <property type="entry name" value="N-reg_PII-like_a/b"/>
</dbReference>
<accession>A0A5C7FK75</accession>
<dbReference type="InterPro" id="IPR015867">
    <property type="entry name" value="N-reg_PII/ATP_PRibTrfase_C"/>
</dbReference>
<reference evidence="1 2" key="1">
    <citation type="submission" date="2024-01" db="EMBL/GenBank/DDBJ databases">
        <title>Complete Genome Sequence of Alkalicoccus halolimnae BZ-SZ-XJ29T, a Moderately Halophilic Bacterium Isolated from a Salt Lake.</title>
        <authorList>
            <person name="Zhao B."/>
        </authorList>
    </citation>
    <scope>NUCLEOTIDE SEQUENCE [LARGE SCALE GENOMIC DNA]</scope>
    <source>
        <strain evidence="1 2">BZ-SZ-XJ29</strain>
    </source>
</reference>
<dbReference type="KEGG" id="ahal:FTX54_005925"/>
<name>A0A5C7FK75_9BACI</name>
<keyword evidence="1" id="KW-0675">Receptor</keyword>
<gene>
    <name evidence="1" type="ORF">FTX54_005925</name>
</gene>
<dbReference type="SUPFAM" id="SSF54913">
    <property type="entry name" value="GlnB-like"/>
    <property type="match status" value="1"/>
</dbReference>
<proteinExistence type="predicted"/>
<protein>
    <submittedName>
        <fullName evidence="1">Cyclic-di-AMP receptor</fullName>
    </submittedName>
</protein>
<dbReference type="OrthoDB" id="9794275at2"/>
<dbReference type="EMBL" id="CP144914">
    <property type="protein sequence ID" value="WWD81100.1"/>
    <property type="molecule type" value="Genomic_DNA"/>
</dbReference>
<dbReference type="Gene3D" id="3.30.70.120">
    <property type="match status" value="1"/>
</dbReference>
<evidence type="ECO:0000313" key="1">
    <source>
        <dbReference type="EMBL" id="WWD81100.1"/>
    </source>
</evidence>